<name>A0AAE1N9X9_9FABA</name>
<sequence length="80" mass="8469">MTFPAFSPLLAISLSQFSHSHIYSHSANYSSSLSPLCLSIFVTLLVSVAFGSSYSVSVRADLLPEATVLDSFHSSLSSPG</sequence>
<evidence type="ECO:0000313" key="2">
    <source>
        <dbReference type="Proteomes" id="UP001293593"/>
    </source>
</evidence>
<gene>
    <name evidence="1" type="ORF">QN277_002002</name>
</gene>
<comment type="caution">
    <text evidence="1">The sequence shown here is derived from an EMBL/GenBank/DDBJ whole genome shotgun (WGS) entry which is preliminary data.</text>
</comment>
<keyword evidence="2" id="KW-1185">Reference proteome</keyword>
<reference evidence="1" key="1">
    <citation type="submission" date="2023-10" db="EMBL/GenBank/DDBJ databases">
        <title>Chromosome-level genome of the transformable northern wattle, Acacia crassicarpa.</title>
        <authorList>
            <person name="Massaro I."/>
            <person name="Sinha N.R."/>
            <person name="Poethig S."/>
            <person name="Leichty A.R."/>
        </authorList>
    </citation>
    <scope>NUCLEOTIDE SEQUENCE</scope>
    <source>
        <strain evidence="1">Acra3RX</strain>
        <tissue evidence="1">Leaf</tissue>
    </source>
</reference>
<evidence type="ECO:0000313" key="1">
    <source>
        <dbReference type="EMBL" id="KAK4285277.1"/>
    </source>
</evidence>
<protein>
    <submittedName>
        <fullName evidence="1">Uncharacterized protein</fullName>
    </submittedName>
</protein>
<dbReference type="AlphaFoldDB" id="A0AAE1N9X9"/>
<proteinExistence type="predicted"/>
<accession>A0AAE1N9X9</accession>
<dbReference type="Proteomes" id="UP001293593">
    <property type="component" value="Unassembled WGS sequence"/>
</dbReference>
<organism evidence="1 2">
    <name type="scientific">Acacia crassicarpa</name>
    <name type="common">northern wattle</name>
    <dbReference type="NCBI Taxonomy" id="499986"/>
    <lineage>
        <taxon>Eukaryota</taxon>
        <taxon>Viridiplantae</taxon>
        <taxon>Streptophyta</taxon>
        <taxon>Embryophyta</taxon>
        <taxon>Tracheophyta</taxon>
        <taxon>Spermatophyta</taxon>
        <taxon>Magnoliopsida</taxon>
        <taxon>eudicotyledons</taxon>
        <taxon>Gunneridae</taxon>
        <taxon>Pentapetalae</taxon>
        <taxon>rosids</taxon>
        <taxon>fabids</taxon>
        <taxon>Fabales</taxon>
        <taxon>Fabaceae</taxon>
        <taxon>Caesalpinioideae</taxon>
        <taxon>mimosoid clade</taxon>
        <taxon>Acacieae</taxon>
        <taxon>Acacia</taxon>
    </lineage>
</organism>
<dbReference type="EMBL" id="JAWXYG010000001">
    <property type="protein sequence ID" value="KAK4285277.1"/>
    <property type="molecule type" value="Genomic_DNA"/>
</dbReference>